<evidence type="ECO:0000313" key="3">
    <source>
        <dbReference type="Proteomes" id="UP000588604"/>
    </source>
</evidence>
<accession>A0A841MHS4</accession>
<sequence length="305" mass="35673">MEFKVSVIIPLFNCESFIEKSVKSAISCLEVGEVIIIDDGSTDSSFSICKKLQKESEKISLYTHPGRCNKGPSASRNLGILNARHPFVAFLDADDWYLELRFKNDKELFESNRSIDAAYSCTILEENLGKNEKRYGVQSNPSNLWGSDLSPIEFYKSVLENRIVLFDTNGITIRKDFLLKNKLFDERLFLHQDTELWNRLMRSGIFVASQWENPVAIIRKHGNNRISNRSADTHLKMLAVQIDNIGISKLYNFEINILYLRILRERSKIIKSHWRRRIYFYIQYLINQLNKKKILEDIRRTYAFV</sequence>
<dbReference type="PANTHER" id="PTHR43685">
    <property type="entry name" value="GLYCOSYLTRANSFERASE"/>
    <property type="match status" value="1"/>
</dbReference>
<reference evidence="2 3" key="1">
    <citation type="submission" date="2020-08" db="EMBL/GenBank/DDBJ databases">
        <title>Genomic Encyclopedia of Type Strains, Phase IV (KMG-IV): sequencing the most valuable type-strain genomes for metagenomic binning, comparative biology and taxonomic classification.</title>
        <authorList>
            <person name="Goeker M."/>
        </authorList>
    </citation>
    <scope>NUCLEOTIDE SEQUENCE [LARGE SCALE GENOMIC DNA]</scope>
    <source>
        <strain evidence="2 3">DSM 102044</strain>
    </source>
</reference>
<dbReference type="CDD" id="cd00761">
    <property type="entry name" value="Glyco_tranf_GTA_type"/>
    <property type="match status" value="1"/>
</dbReference>
<dbReference type="InterPro" id="IPR001173">
    <property type="entry name" value="Glyco_trans_2-like"/>
</dbReference>
<dbReference type="InterPro" id="IPR050834">
    <property type="entry name" value="Glycosyltransf_2"/>
</dbReference>
<keyword evidence="2" id="KW-0808">Transferase</keyword>
<organism evidence="2 3">
    <name type="scientific">Algoriphagus iocasae</name>
    <dbReference type="NCBI Taxonomy" id="1836499"/>
    <lineage>
        <taxon>Bacteria</taxon>
        <taxon>Pseudomonadati</taxon>
        <taxon>Bacteroidota</taxon>
        <taxon>Cytophagia</taxon>
        <taxon>Cytophagales</taxon>
        <taxon>Cyclobacteriaceae</taxon>
        <taxon>Algoriphagus</taxon>
    </lineage>
</organism>
<evidence type="ECO:0000259" key="1">
    <source>
        <dbReference type="Pfam" id="PF00535"/>
    </source>
</evidence>
<dbReference type="SUPFAM" id="SSF53448">
    <property type="entry name" value="Nucleotide-diphospho-sugar transferases"/>
    <property type="match status" value="1"/>
</dbReference>
<proteinExistence type="predicted"/>
<dbReference type="AlphaFoldDB" id="A0A841MHS4"/>
<dbReference type="PANTHER" id="PTHR43685:SF2">
    <property type="entry name" value="GLYCOSYLTRANSFERASE 2-LIKE DOMAIN-CONTAINING PROTEIN"/>
    <property type="match status" value="1"/>
</dbReference>
<dbReference type="Pfam" id="PF00535">
    <property type="entry name" value="Glycos_transf_2"/>
    <property type="match status" value="1"/>
</dbReference>
<protein>
    <submittedName>
        <fullName evidence="2">Glycosyltransferase involved in cell wall biosynthesis</fullName>
    </submittedName>
</protein>
<dbReference type="EMBL" id="JACIJO010000003">
    <property type="protein sequence ID" value="MBB6327822.1"/>
    <property type="molecule type" value="Genomic_DNA"/>
</dbReference>
<name>A0A841MHS4_9BACT</name>
<feature type="domain" description="Glycosyltransferase 2-like" evidence="1">
    <location>
        <begin position="6"/>
        <end position="137"/>
    </location>
</feature>
<dbReference type="Proteomes" id="UP000588604">
    <property type="component" value="Unassembled WGS sequence"/>
</dbReference>
<dbReference type="RefSeq" id="WP_184496577.1">
    <property type="nucleotide sequence ID" value="NZ_JACIJO010000003.1"/>
</dbReference>
<dbReference type="GO" id="GO:0016740">
    <property type="term" value="F:transferase activity"/>
    <property type="evidence" value="ECO:0007669"/>
    <property type="project" value="UniProtKB-KW"/>
</dbReference>
<dbReference type="Gene3D" id="3.90.550.10">
    <property type="entry name" value="Spore Coat Polysaccharide Biosynthesis Protein SpsA, Chain A"/>
    <property type="match status" value="1"/>
</dbReference>
<keyword evidence="3" id="KW-1185">Reference proteome</keyword>
<evidence type="ECO:0000313" key="2">
    <source>
        <dbReference type="EMBL" id="MBB6327822.1"/>
    </source>
</evidence>
<comment type="caution">
    <text evidence="2">The sequence shown here is derived from an EMBL/GenBank/DDBJ whole genome shotgun (WGS) entry which is preliminary data.</text>
</comment>
<gene>
    <name evidence="2" type="ORF">FHS59_003465</name>
</gene>
<dbReference type="InterPro" id="IPR029044">
    <property type="entry name" value="Nucleotide-diphossugar_trans"/>
</dbReference>